<gene>
    <name evidence="1" type="ORF">LEA_17780</name>
</gene>
<organism evidence="1">
    <name type="scientific">human gut metagenome</name>
    <dbReference type="NCBI Taxonomy" id="408170"/>
    <lineage>
        <taxon>unclassified sequences</taxon>
        <taxon>metagenomes</taxon>
        <taxon>organismal metagenomes</taxon>
    </lineage>
</organism>
<dbReference type="PANTHER" id="PTHR43342">
    <property type="entry name" value="NADH-QUINONE OXIDOREDUCTASE, E SUBUNIT"/>
    <property type="match status" value="1"/>
</dbReference>
<dbReference type="InterPro" id="IPR042128">
    <property type="entry name" value="NuoE_dom"/>
</dbReference>
<comment type="caution">
    <text evidence="1">The sequence shown here is derived from an EMBL/GenBank/DDBJ whole genome shotgun (WGS) entry which is preliminary data.</text>
</comment>
<protein>
    <submittedName>
        <fullName evidence="1">NADH dehydrogenase (Ubiquinone) 24 kDa subunit</fullName>
    </submittedName>
</protein>
<dbReference type="InterPro" id="IPR028431">
    <property type="entry name" value="NADP_DH_HndA-like"/>
</dbReference>
<dbReference type="Gene3D" id="3.40.30.10">
    <property type="entry name" value="Glutaredoxin"/>
    <property type="match status" value="1"/>
</dbReference>
<dbReference type="AlphaFoldDB" id="K1SA81"/>
<reference evidence="1" key="1">
    <citation type="journal article" date="2013" name="Environ. Microbiol.">
        <title>Microbiota from the distal guts of lean and obese adolescents exhibit partial functional redundancy besides clear differences in community structure.</title>
        <authorList>
            <person name="Ferrer M."/>
            <person name="Ruiz A."/>
            <person name="Lanza F."/>
            <person name="Haange S.B."/>
            <person name="Oberbach A."/>
            <person name="Till H."/>
            <person name="Bargiela R."/>
            <person name="Campoy C."/>
            <person name="Segura M.T."/>
            <person name="Richter M."/>
            <person name="von Bergen M."/>
            <person name="Seifert J."/>
            <person name="Suarez A."/>
        </authorList>
    </citation>
    <scope>NUCLEOTIDE SEQUENCE</scope>
</reference>
<dbReference type="CDD" id="cd03064">
    <property type="entry name" value="TRX_Fd_NuoE"/>
    <property type="match status" value="1"/>
</dbReference>
<accession>K1SA81</accession>
<sequence length="50" mass="5253">MNVPQTARFSLEACRCIGACGLAPVMTVNDEVFGKLVPEDVPGILAKYGA</sequence>
<evidence type="ECO:0000313" key="1">
    <source>
        <dbReference type="EMBL" id="EKC50640.1"/>
    </source>
</evidence>
<dbReference type="EMBL" id="AJWY01012187">
    <property type="protein sequence ID" value="EKC50640.1"/>
    <property type="molecule type" value="Genomic_DNA"/>
</dbReference>
<dbReference type="Pfam" id="PF01257">
    <property type="entry name" value="2Fe-2S_thioredx"/>
    <property type="match status" value="1"/>
</dbReference>
<dbReference type="InterPro" id="IPR036249">
    <property type="entry name" value="Thioredoxin-like_sf"/>
</dbReference>
<dbReference type="PANTHER" id="PTHR43342:SF1">
    <property type="entry name" value="BIFURCATING [FEFE] HYDROGENASE GAMMA SUBUNIT"/>
    <property type="match status" value="1"/>
</dbReference>
<name>K1SA81_9ZZZZ</name>
<proteinExistence type="predicted"/>
<keyword evidence="1" id="KW-0830">Ubiquinone</keyword>
<dbReference type="SUPFAM" id="SSF52833">
    <property type="entry name" value="Thioredoxin-like"/>
    <property type="match status" value="1"/>
</dbReference>